<dbReference type="InParanoid" id="A0A1Y1XYQ9"/>
<name>A0A1Y1XYQ9_9FUNG</name>
<feature type="region of interest" description="Disordered" evidence="1">
    <location>
        <begin position="1"/>
        <end position="25"/>
    </location>
</feature>
<proteinExistence type="predicted"/>
<dbReference type="Gene3D" id="2.30.30.140">
    <property type="match status" value="1"/>
</dbReference>
<gene>
    <name evidence="3" type="ORF">K493DRAFT_55603</name>
</gene>
<organism evidence="3 4">
    <name type="scientific">Basidiobolus meristosporus CBS 931.73</name>
    <dbReference type="NCBI Taxonomy" id="1314790"/>
    <lineage>
        <taxon>Eukaryota</taxon>
        <taxon>Fungi</taxon>
        <taxon>Fungi incertae sedis</taxon>
        <taxon>Zoopagomycota</taxon>
        <taxon>Entomophthoromycotina</taxon>
        <taxon>Basidiobolomycetes</taxon>
        <taxon>Basidiobolales</taxon>
        <taxon>Basidiobolaceae</taxon>
        <taxon>Basidiobolus</taxon>
    </lineage>
</organism>
<feature type="compositionally biased region" description="Basic and acidic residues" evidence="1">
    <location>
        <begin position="239"/>
        <end position="256"/>
    </location>
</feature>
<feature type="region of interest" description="Disordered" evidence="1">
    <location>
        <begin position="144"/>
        <end position="256"/>
    </location>
</feature>
<dbReference type="SUPFAM" id="SSF63748">
    <property type="entry name" value="Tudor/PWWP/MBT"/>
    <property type="match status" value="1"/>
</dbReference>
<evidence type="ECO:0000259" key="2">
    <source>
        <dbReference type="Pfam" id="PF00855"/>
    </source>
</evidence>
<reference evidence="3 4" key="1">
    <citation type="submission" date="2016-07" db="EMBL/GenBank/DDBJ databases">
        <title>Pervasive Adenine N6-methylation of Active Genes in Fungi.</title>
        <authorList>
            <consortium name="DOE Joint Genome Institute"/>
            <person name="Mondo S.J."/>
            <person name="Dannebaum R.O."/>
            <person name="Kuo R.C."/>
            <person name="Labutti K."/>
            <person name="Haridas S."/>
            <person name="Kuo A."/>
            <person name="Salamov A."/>
            <person name="Ahrendt S.R."/>
            <person name="Lipzen A."/>
            <person name="Sullivan W."/>
            <person name="Andreopoulos W.B."/>
            <person name="Clum A."/>
            <person name="Lindquist E."/>
            <person name="Daum C."/>
            <person name="Ramamoorthy G.K."/>
            <person name="Gryganskyi A."/>
            <person name="Culley D."/>
            <person name="Magnuson J.K."/>
            <person name="James T.Y."/>
            <person name="O'Malley M.A."/>
            <person name="Stajich J.E."/>
            <person name="Spatafora J.W."/>
            <person name="Visel A."/>
            <person name="Grigoriev I.V."/>
        </authorList>
    </citation>
    <scope>NUCLEOTIDE SEQUENCE [LARGE SCALE GENOMIC DNA]</scope>
    <source>
        <strain evidence="3 4">CBS 931.73</strain>
    </source>
</reference>
<evidence type="ECO:0000313" key="4">
    <source>
        <dbReference type="Proteomes" id="UP000193498"/>
    </source>
</evidence>
<dbReference type="CDD" id="cd05162">
    <property type="entry name" value="PWWP"/>
    <property type="match status" value="1"/>
</dbReference>
<dbReference type="Pfam" id="PF00855">
    <property type="entry name" value="PWWP"/>
    <property type="match status" value="1"/>
</dbReference>
<keyword evidence="4" id="KW-1185">Reference proteome</keyword>
<dbReference type="OrthoDB" id="641149at2759"/>
<dbReference type="Proteomes" id="UP000193498">
    <property type="component" value="Unassembled WGS sequence"/>
</dbReference>
<sequence>MYVSFNLEADVSTKPTTNAKPDKQRATTRFKGREVVFVDPLDESAEYWWPAMVVPPSEIDRSMVSRKLECDECLVRYFEDNKFSICKISELTLFQPGEDPFNEFTDHRSFLRDPGVVIALKYLQTGELGKKFMWKLWGKDKAIPPVAPHPSTPPSDQEKAGLPNGDSDAQTPPKKSPQEQTRSSGRKRKKTGESDDSGNHHGRGQGTASGSGKQKNPISPPSPAERKKSTSSATSETDSGNKHEIEPVEQHESMTLKEISRRMKVLRKEYRKIRRGVGRIAKELVVHKAGDGRITRSMMRRKR</sequence>
<evidence type="ECO:0000256" key="1">
    <source>
        <dbReference type="SAM" id="MobiDB-lite"/>
    </source>
</evidence>
<comment type="caution">
    <text evidence="3">The sequence shown here is derived from an EMBL/GenBank/DDBJ whole genome shotgun (WGS) entry which is preliminary data.</text>
</comment>
<accession>A0A1Y1XYQ9</accession>
<dbReference type="EMBL" id="MCFE01000356">
    <property type="protein sequence ID" value="ORX90881.1"/>
    <property type="molecule type" value="Genomic_DNA"/>
</dbReference>
<protein>
    <recommendedName>
        <fullName evidence="2">PWWP domain-containing protein</fullName>
    </recommendedName>
</protein>
<dbReference type="InterPro" id="IPR000313">
    <property type="entry name" value="PWWP_dom"/>
</dbReference>
<evidence type="ECO:0000313" key="3">
    <source>
        <dbReference type="EMBL" id="ORX90881.1"/>
    </source>
</evidence>
<dbReference type="AlphaFoldDB" id="A0A1Y1XYQ9"/>
<feature type="domain" description="PWWP" evidence="2">
    <location>
        <begin position="48"/>
        <end position="103"/>
    </location>
</feature>